<dbReference type="AlphaFoldDB" id="A0A0C9UY70"/>
<dbReference type="Proteomes" id="UP000054279">
    <property type="component" value="Unassembled WGS sequence"/>
</dbReference>
<sequence length="116" mass="12716">QDLGQWNAQMTAKVGYPMYVLTAFRSDAAPVNSFPRNNTKTTIGSQWVFNTQSSGWEVKWIGATAADRLRHVSGSYAVVVPDISLRILTYHSADPNGILAFMVGQLQAADAGQRAW</sequence>
<organism evidence="1 2">
    <name type="scientific">Sphaerobolus stellatus (strain SS14)</name>
    <dbReference type="NCBI Taxonomy" id="990650"/>
    <lineage>
        <taxon>Eukaryota</taxon>
        <taxon>Fungi</taxon>
        <taxon>Dikarya</taxon>
        <taxon>Basidiomycota</taxon>
        <taxon>Agaricomycotina</taxon>
        <taxon>Agaricomycetes</taxon>
        <taxon>Phallomycetidae</taxon>
        <taxon>Geastrales</taxon>
        <taxon>Sphaerobolaceae</taxon>
        <taxon>Sphaerobolus</taxon>
    </lineage>
</organism>
<dbReference type="HOGENOM" id="CLU_169379_0_0_1"/>
<evidence type="ECO:0000313" key="2">
    <source>
        <dbReference type="Proteomes" id="UP000054279"/>
    </source>
</evidence>
<feature type="non-terminal residue" evidence="1">
    <location>
        <position position="1"/>
    </location>
</feature>
<keyword evidence="2" id="KW-1185">Reference proteome</keyword>
<dbReference type="OrthoDB" id="282973at2759"/>
<gene>
    <name evidence="1" type="ORF">M422DRAFT_131186</name>
</gene>
<accession>A0A0C9UY70</accession>
<name>A0A0C9UY70_SPHS4</name>
<proteinExistence type="predicted"/>
<reference evidence="1 2" key="1">
    <citation type="submission" date="2014-06" db="EMBL/GenBank/DDBJ databases">
        <title>Evolutionary Origins and Diversification of the Mycorrhizal Mutualists.</title>
        <authorList>
            <consortium name="DOE Joint Genome Institute"/>
            <consortium name="Mycorrhizal Genomics Consortium"/>
            <person name="Kohler A."/>
            <person name="Kuo A."/>
            <person name="Nagy L.G."/>
            <person name="Floudas D."/>
            <person name="Copeland A."/>
            <person name="Barry K.W."/>
            <person name="Cichocki N."/>
            <person name="Veneault-Fourrey C."/>
            <person name="LaButti K."/>
            <person name="Lindquist E.A."/>
            <person name="Lipzen A."/>
            <person name="Lundell T."/>
            <person name="Morin E."/>
            <person name="Murat C."/>
            <person name="Riley R."/>
            <person name="Ohm R."/>
            <person name="Sun H."/>
            <person name="Tunlid A."/>
            <person name="Henrissat B."/>
            <person name="Grigoriev I.V."/>
            <person name="Hibbett D.S."/>
            <person name="Martin F."/>
        </authorList>
    </citation>
    <scope>NUCLEOTIDE SEQUENCE [LARGE SCALE GENOMIC DNA]</scope>
    <source>
        <strain evidence="1 2">SS14</strain>
    </source>
</reference>
<evidence type="ECO:0000313" key="1">
    <source>
        <dbReference type="EMBL" id="KIJ39834.1"/>
    </source>
</evidence>
<protein>
    <submittedName>
        <fullName evidence="1">Uncharacterized protein</fullName>
    </submittedName>
</protein>
<feature type="non-terminal residue" evidence="1">
    <location>
        <position position="116"/>
    </location>
</feature>
<dbReference type="EMBL" id="KN837149">
    <property type="protein sequence ID" value="KIJ39834.1"/>
    <property type="molecule type" value="Genomic_DNA"/>
</dbReference>